<protein>
    <recommendedName>
        <fullName evidence="1">RNA polymerase alpha subunit C-terminal domain-containing protein</fullName>
    </recommendedName>
</protein>
<dbReference type="SUPFAM" id="SSF47789">
    <property type="entry name" value="C-terminal domain of RNA polymerase alpha subunit"/>
    <property type="match status" value="1"/>
</dbReference>
<dbReference type="Proteomes" id="UP000250369">
    <property type="component" value="Unassembled WGS sequence"/>
</dbReference>
<accession>A0A329MUV9</accession>
<name>A0A329MUV9_9BACL</name>
<dbReference type="InterPro" id="IPR011260">
    <property type="entry name" value="RNAP_asu_C"/>
</dbReference>
<dbReference type="Gene3D" id="1.10.150.20">
    <property type="entry name" value="5' to 3' exonuclease, C-terminal subdomain"/>
    <property type="match status" value="1"/>
</dbReference>
<dbReference type="Pfam" id="PF03118">
    <property type="entry name" value="RNA_pol_A_CTD"/>
    <property type="match status" value="1"/>
</dbReference>
<dbReference type="OrthoDB" id="7950977at2"/>
<keyword evidence="3" id="KW-1185">Reference proteome</keyword>
<evidence type="ECO:0000313" key="2">
    <source>
        <dbReference type="EMBL" id="RAV23462.1"/>
    </source>
</evidence>
<dbReference type="GO" id="GO:0006351">
    <property type="term" value="P:DNA-templated transcription"/>
    <property type="evidence" value="ECO:0007669"/>
    <property type="project" value="InterPro"/>
</dbReference>
<feature type="domain" description="RNA polymerase alpha subunit C-terminal" evidence="1">
    <location>
        <begin position="43"/>
        <end position="90"/>
    </location>
</feature>
<proteinExistence type="predicted"/>
<dbReference type="AlphaFoldDB" id="A0A329MUV9"/>
<dbReference type="GO" id="GO:0003899">
    <property type="term" value="F:DNA-directed RNA polymerase activity"/>
    <property type="evidence" value="ECO:0007669"/>
    <property type="project" value="InterPro"/>
</dbReference>
<evidence type="ECO:0000313" key="3">
    <source>
        <dbReference type="Proteomes" id="UP000250369"/>
    </source>
</evidence>
<comment type="caution">
    <text evidence="2">The sequence shown here is derived from an EMBL/GenBank/DDBJ whole genome shotgun (WGS) entry which is preliminary data.</text>
</comment>
<gene>
    <name evidence="2" type="ORF">DQG23_02860</name>
</gene>
<dbReference type="NCBIfam" id="NF005841">
    <property type="entry name" value="PRK07758.1"/>
    <property type="match status" value="1"/>
</dbReference>
<reference evidence="2 3" key="1">
    <citation type="journal article" date="2009" name="Int. J. Syst. Evol. Microbiol.">
        <title>Paenibacillus contaminans sp. nov., isolated from a contaminated laboratory plate.</title>
        <authorList>
            <person name="Chou J.H."/>
            <person name="Lee J.H."/>
            <person name="Lin M.C."/>
            <person name="Chang P.S."/>
            <person name="Arun A.B."/>
            <person name="Young C.C."/>
            <person name="Chen W.M."/>
        </authorList>
    </citation>
    <scope>NUCLEOTIDE SEQUENCE [LARGE SCALE GENOMIC DNA]</scope>
    <source>
        <strain evidence="2 3">CKOBP-6</strain>
    </source>
</reference>
<dbReference type="RefSeq" id="WP_113029571.1">
    <property type="nucleotide sequence ID" value="NZ_QMFB01000001.1"/>
</dbReference>
<evidence type="ECO:0000259" key="1">
    <source>
        <dbReference type="Pfam" id="PF03118"/>
    </source>
</evidence>
<dbReference type="GO" id="GO:0003677">
    <property type="term" value="F:DNA binding"/>
    <property type="evidence" value="ECO:0007669"/>
    <property type="project" value="InterPro"/>
</dbReference>
<sequence length="97" mass="10723">MPASNKTLRTCANGHQYYKSSDCPTCPVCEQEHRPENGFLSLLSAPARRALEHQGITSLQKLSAYSEKEIMKFHGMGPASLPKLRTALEENGLSFKS</sequence>
<organism evidence="2 3">
    <name type="scientific">Paenibacillus contaminans</name>
    <dbReference type="NCBI Taxonomy" id="450362"/>
    <lineage>
        <taxon>Bacteria</taxon>
        <taxon>Bacillati</taxon>
        <taxon>Bacillota</taxon>
        <taxon>Bacilli</taxon>
        <taxon>Bacillales</taxon>
        <taxon>Paenibacillaceae</taxon>
        <taxon>Paenibacillus</taxon>
    </lineage>
</organism>
<dbReference type="EMBL" id="QMFB01000001">
    <property type="protein sequence ID" value="RAV23462.1"/>
    <property type="molecule type" value="Genomic_DNA"/>
</dbReference>